<protein>
    <recommendedName>
        <fullName evidence="4">TMhelix containing protein</fullName>
    </recommendedName>
</protein>
<name>A0ABX1UU07_9GAMM</name>
<evidence type="ECO:0000256" key="1">
    <source>
        <dbReference type="SAM" id="Phobius"/>
    </source>
</evidence>
<proteinExistence type="predicted"/>
<gene>
    <name evidence="2" type="ORF">HLH15_04160</name>
</gene>
<keyword evidence="1" id="KW-0472">Membrane</keyword>
<keyword evidence="3" id="KW-1185">Reference proteome</keyword>
<dbReference type="Proteomes" id="UP000555322">
    <property type="component" value="Unassembled WGS sequence"/>
</dbReference>
<dbReference type="EMBL" id="JABERJ010000007">
    <property type="protein sequence ID" value="NNH25688.1"/>
    <property type="molecule type" value="Genomic_DNA"/>
</dbReference>
<dbReference type="RefSeq" id="WP_171535851.1">
    <property type="nucleotide sequence ID" value="NZ_JABERJ010000007.1"/>
</dbReference>
<accession>A0ABX1UU07</accession>
<keyword evidence="1" id="KW-1133">Transmembrane helix</keyword>
<reference evidence="2 3" key="1">
    <citation type="submission" date="2020-04" db="EMBL/GenBank/DDBJ databases">
        <title>Acinetobacter Taxon 24.</title>
        <authorList>
            <person name="Nemec A."/>
            <person name="Radolfova-Krizova L."/>
            <person name="Higgins P.G."/>
            <person name="Spanelova P."/>
        </authorList>
    </citation>
    <scope>NUCLEOTIDE SEQUENCE [LARGE SCALE GENOMIC DNA]</scope>
    <source>
        <strain evidence="2 3">ANC 5084</strain>
    </source>
</reference>
<organism evidence="2 3">
    <name type="scientific">Acinetobacter terrestris</name>
    <dbReference type="NCBI Taxonomy" id="2529843"/>
    <lineage>
        <taxon>Bacteria</taxon>
        <taxon>Pseudomonadati</taxon>
        <taxon>Pseudomonadota</taxon>
        <taxon>Gammaproteobacteria</taxon>
        <taxon>Moraxellales</taxon>
        <taxon>Moraxellaceae</taxon>
        <taxon>Acinetobacter</taxon>
        <taxon>Acinetobacter Taxon 24</taxon>
    </lineage>
</organism>
<evidence type="ECO:0000313" key="3">
    <source>
        <dbReference type="Proteomes" id="UP000555322"/>
    </source>
</evidence>
<sequence>MSENESYGLRVEKKIDNMQNDIHTLSNHVARLTFINEAYKETSEQNRKEIDALDIKVLALDKKSASQDGGISMLRYLLGACGGIIIAACFWVGSSIIQLSKDTSLLNEKLTRLETDVQNYRGYK</sequence>
<evidence type="ECO:0008006" key="4">
    <source>
        <dbReference type="Google" id="ProtNLM"/>
    </source>
</evidence>
<keyword evidence="1" id="KW-0812">Transmembrane</keyword>
<comment type="caution">
    <text evidence="2">The sequence shown here is derived from an EMBL/GenBank/DDBJ whole genome shotgun (WGS) entry which is preliminary data.</text>
</comment>
<evidence type="ECO:0000313" key="2">
    <source>
        <dbReference type="EMBL" id="NNH25688.1"/>
    </source>
</evidence>
<feature type="transmembrane region" description="Helical" evidence="1">
    <location>
        <begin position="76"/>
        <end position="97"/>
    </location>
</feature>